<dbReference type="RefSeq" id="XP_021882593.1">
    <property type="nucleotide sequence ID" value="XM_022029989.1"/>
</dbReference>
<name>A0A1Y2GRA1_9FUNG</name>
<comment type="caution">
    <text evidence="3">The sequence shown here is derived from an EMBL/GenBank/DDBJ whole genome shotgun (WGS) entry which is preliminary data.</text>
</comment>
<keyword evidence="4" id="KW-1185">Reference proteome</keyword>
<reference evidence="3 4" key="1">
    <citation type="submission" date="2016-07" db="EMBL/GenBank/DDBJ databases">
        <title>Pervasive Adenine N6-methylation of Active Genes in Fungi.</title>
        <authorList>
            <consortium name="DOE Joint Genome Institute"/>
            <person name="Mondo S.J."/>
            <person name="Dannebaum R.O."/>
            <person name="Kuo R.C."/>
            <person name="Labutti K."/>
            <person name="Haridas S."/>
            <person name="Kuo A."/>
            <person name="Salamov A."/>
            <person name="Ahrendt S.R."/>
            <person name="Lipzen A."/>
            <person name="Sullivan W."/>
            <person name="Andreopoulos W.B."/>
            <person name="Clum A."/>
            <person name="Lindquist E."/>
            <person name="Daum C."/>
            <person name="Ramamoorthy G.K."/>
            <person name="Gryganskyi A."/>
            <person name="Culley D."/>
            <person name="Magnuson J.K."/>
            <person name="James T.Y."/>
            <person name="O'Malley M.A."/>
            <person name="Stajich J.E."/>
            <person name="Spatafora J.W."/>
            <person name="Visel A."/>
            <person name="Grigoriev I.V."/>
        </authorList>
    </citation>
    <scope>NUCLEOTIDE SEQUENCE [LARGE SCALE GENOMIC DNA]</scope>
    <source>
        <strain evidence="3 4">NRRL 3116</strain>
    </source>
</reference>
<feature type="region of interest" description="Disordered" evidence="1">
    <location>
        <begin position="392"/>
        <end position="493"/>
    </location>
</feature>
<dbReference type="PANTHER" id="PTHR34786:SF1">
    <property type="entry name" value="OS09G0504900 PROTEIN"/>
    <property type="match status" value="1"/>
</dbReference>
<organism evidence="3 4">
    <name type="scientific">Lobosporangium transversale</name>
    <dbReference type="NCBI Taxonomy" id="64571"/>
    <lineage>
        <taxon>Eukaryota</taxon>
        <taxon>Fungi</taxon>
        <taxon>Fungi incertae sedis</taxon>
        <taxon>Mucoromycota</taxon>
        <taxon>Mortierellomycotina</taxon>
        <taxon>Mortierellomycetes</taxon>
        <taxon>Mortierellales</taxon>
        <taxon>Mortierellaceae</taxon>
        <taxon>Lobosporangium</taxon>
    </lineage>
</organism>
<evidence type="ECO:0000256" key="1">
    <source>
        <dbReference type="SAM" id="MobiDB-lite"/>
    </source>
</evidence>
<dbReference type="Pfam" id="PF14780">
    <property type="entry name" value="NEPRO_N"/>
    <property type="match status" value="1"/>
</dbReference>
<accession>A0A1Y2GRA1</accession>
<evidence type="ECO:0000313" key="3">
    <source>
        <dbReference type="EMBL" id="ORZ20053.1"/>
    </source>
</evidence>
<dbReference type="AlphaFoldDB" id="A0A1Y2GRA1"/>
<proteinExistence type="predicted"/>
<evidence type="ECO:0000313" key="4">
    <source>
        <dbReference type="Proteomes" id="UP000193648"/>
    </source>
</evidence>
<dbReference type="Proteomes" id="UP000193648">
    <property type="component" value="Unassembled WGS sequence"/>
</dbReference>
<gene>
    <name evidence="3" type="ORF">BCR41DRAFT_421160</name>
</gene>
<dbReference type="OrthoDB" id="114080at2759"/>
<sequence length="529" mass="59545">MTTIDQQHIPFYQQRWVTPPPTTTLPPQVVSKVALRFATPASSPRDVSISPSSNSKQKTFLPRTALQGSADHNTNFEKLLGFQEWLHRREFWEECAILERMHYKNKSQHRQAGYFQRLCECRRLTSRIKEVNMVGLIDELVKKFYSEKSLKTVSASNLQWDSIPYRSTVAFTMTRIISLVLLHKKLQTALHETYGACYQLMSKTQFMSFALVAIGLCSRLSLLSKAWVGELMDCYELLSEWIKSFPNEKGHSELVDFEAQLPESLQSIVVGYHSEDSDALSLPLTIHSSKRHEESPTLAQDLGEVIQRSSFLPSSESPLAPHTLHISKQRTISSSSSDKSNCEEGNDISFNSDGNRRSDLFMENDNVFGKMASSSLAGMEKPKKMKLDLDTIFSKDEKQKRQGIKEKKKLGKKYSGNGTESNSSTSPSIRSSPEPSTRIRLESGKGSIGNFDDIFDHDQSKIAPPSPSVKGSAPLPRKAVQKEKSKGKGNNKREIEDIFGAIINQKKSKTTEIDNIFGLSVKKKDKLIK</sequence>
<feature type="compositionally biased region" description="Basic and acidic residues" evidence="1">
    <location>
        <begin position="392"/>
        <end position="405"/>
    </location>
</feature>
<feature type="region of interest" description="Disordered" evidence="1">
    <location>
        <begin position="327"/>
        <end position="356"/>
    </location>
</feature>
<dbReference type="EMBL" id="MCFF01000013">
    <property type="protein sequence ID" value="ORZ20053.1"/>
    <property type="molecule type" value="Genomic_DNA"/>
</dbReference>
<feature type="compositionally biased region" description="Basic and acidic residues" evidence="1">
    <location>
        <begin position="480"/>
        <end position="493"/>
    </location>
</feature>
<feature type="compositionally biased region" description="Low complexity" evidence="1">
    <location>
        <begin position="413"/>
        <end position="436"/>
    </location>
</feature>
<dbReference type="PANTHER" id="PTHR34786">
    <property type="entry name" value="OS09G0504900 PROTEIN"/>
    <property type="match status" value="1"/>
</dbReference>
<dbReference type="InParanoid" id="A0A1Y2GRA1"/>
<dbReference type="InterPro" id="IPR027951">
    <property type="entry name" value="Nepro_N"/>
</dbReference>
<dbReference type="STRING" id="64571.A0A1Y2GRA1"/>
<feature type="domain" description="Nucleolus and neural progenitor protein-like N-terminal" evidence="2">
    <location>
        <begin position="80"/>
        <end position="238"/>
    </location>
</feature>
<protein>
    <recommendedName>
        <fullName evidence="2">Nucleolus and neural progenitor protein-like N-terminal domain-containing protein</fullName>
    </recommendedName>
</protein>
<evidence type="ECO:0000259" key="2">
    <source>
        <dbReference type="Pfam" id="PF14780"/>
    </source>
</evidence>
<dbReference type="GeneID" id="33571832"/>